<dbReference type="EMBL" id="FRBD01000001">
    <property type="protein sequence ID" value="SHK26300.1"/>
    <property type="molecule type" value="Genomic_DNA"/>
</dbReference>
<evidence type="ECO:0000313" key="2">
    <source>
        <dbReference type="EMBL" id="SHK26300.1"/>
    </source>
</evidence>
<organism evidence="2 3">
    <name type="scientific">Xylanibacter ruminicola</name>
    <name type="common">Prevotella ruminicola</name>
    <dbReference type="NCBI Taxonomy" id="839"/>
    <lineage>
        <taxon>Bacteria</taxon>
        <taxon>Pseudomonadati</taxon>
        <taxon>Bacteroidota</taxon>
        <taxon>Bacteroidia</taxon>
        <taxon>Bacteroidales</taxon>
        <taxon>Prevotellaceae</taxon>
        <taxon>Xylanibacter</taxon>
    </lineage>
</organism>
<dbReference type="PANTHER" id="PTHR34322">
    <property type="entry name" value="TRANSPOSASE, Y1_TNP DOMAIN-CONTAINING"/>
    <property type="match status" value="1"/>
</dbReference>
<dbReference type="Gene3D" id="3.30.70.1290">
    <property type="entry name" value="Transposase IS200-like"/>
    <property type="match status" value="1"/>
</dbReference>
<gene>
    <name evidence="2" type="ORF">SAMN05216463_10136</name>
</gene>
<feature type="domain" description="Transposase IS200-like" evidence="1">
    <location>
        <begin position="9"/>
        <end position="132"/>
    </location>
</feature>
<dbReference type="InterPro" id="IPR036515">
    <property type="entry name" value="Transposase_17_sf"/>
</dbReference>
<dbReference type="OrthoDB" id="9788881at2"/>
<dbReference type="Pfam" id="PF01797">
    <property type="entry name" value="Y1_Tnp"/>
    <property type="match status" value="1"/>
</dbReference>
<sequence length="263" mass="30874">MPRRARQTSGTGIYHVMMRGINHQNIFEDQEDYYQFLNTLDMMAQSYEPDGTPFGRNYILYAYCLMSNHIHLLIREREDNIGMAIKRIASSYVYYYNHKYSRDGHLFRERFKSEPVNDMAYFVILLRYIHQNPVKAGIVNKVNDYEFSSWHEYEDKNSTLFPLCDTRTVLNRIFFEELNELVNEPLSDDIVCLDIEDASKGRPSDDQVMMLIKEKTGATNSSAFQQLPADIKKSLLIELKGKRASLRQLERLTGISKSMIYRM</sequence>
<accession>A0A1M6R1M8</accession>
<evidence type="ECO:0000313" key="3">
    <source>
        <dbReference type="Proteomes" id="UP000184130"/>
    </source>
</evidence>
<reference evidence="2 3" key="1">
    <citation type="submission" date="2016-11" db="EMBL/GenBank/DDBJ databases">
        <authorList>
            <person name="Jaros S."/>
            <person name="Januszkiewicz K."/>
            <person name="Wedrychowicz H."/>
        </authorList>
    </citation>
    <scope>NUCLEOTIDE SEQUENCE [LARGE SCALE GENOMIC DNA]</scope>
    <source>
        <strain evidence="2 3">KHT3</strain>
    </source>
</reference>
<proteinExistence type="predicted"/>
<name>A0A1M6R1M8_XYLRU</name>
<dbReference type="PANTHER" id="PTHR34322:SF2">
    <property type="entry name" value="TRANSPOSASE IS200-LIKE DOMAIN-CONTAINING PROTEIN"/>
    <property type="match status" value="1"/>
</dbReference>
<dbReference type="Proteomes" id="UP000184130">
    <property type="component" value="Unassembled WGS sequence"/>
</dbReference>
<evidence type="ECO:0000259" key="1">
    <source>
        <dbReference type="SMART" id="SM01321"/>
    </source>
</evidence>
<dbReference type="AlphaFoldDB" id="A0A1M6R1M8"/>
<dbReference type="SMART" id="SM01321">
    <property type="entry name" value="Y1_Tnp"/>
    <property type="match status" value="1"/>
</dbReference>
<dbReference type="SUPFAM" id="SSF143422">
    <property type="entry name" value="Transposase IS200-like"/>
    <property type="match status" value="1"/>
</dbReference>
<dbReference type="InterPro" id="IPR002686">
    <property type="entry name" value="Transposase_17"/>
</dbReference>
<dbReference type="GO" id="GO:0003677">
    <property type="term" value="F:DNA binding"/>
    <property type="evidence" value="ECO:0007669"/>
    <property type="project" value="InterPro"/>
</dbReference>
<dbReference type="GO" id="GO:0004803">
    <property type="term" value="F:transposase activity"/>
    <property type="evidence" value="ECO:0007669"/>
    <property type="project" value="InterPro"/>
</dbReference>
<dbReference type="GO" id="GO:0006313">
    <property type="term" value="P:DNA transposition"/>
    <property type="evidence" value="ECO:0007669"/>
    <property type="project" value="InterPro"/>
</dbReference>
<protein>
    <submittedName>
        <fullName evidence="2">REP element-mobilizing transposase RayT</fullName>
    </submittedName>
</protein>